<dbReference type="AlphaFoldDB" id="A0AA38FQK7"/>
<feature type="zinc finger region" description="C3H1-type" evidence="1">
    <location>
        <begin position="443"/>
        <end position="470"/>
    </location>
</feature>
<feature type="compositionally biased region" description="Basic and acidic residues" evidence="2">
    <location>
        <begin position="233"/>
        <end position="262"/>
    </location>
</feature>
<evidence type="ECO:0000256" key="1">
    <source>
        <dbReference type="PROSITE-ProRule" id="PRU00723"/>
    </source>
</evidence>
<accession>A0AA38FQK7</accession>
<feature type="compositionally biased region" description="Basic and acidic residues" evidence="2">
    <location>
        <begin position="480"/>
        <end position="494"/>
    </location>
</feature>
<proteinExistence type="predicted"/>
<dbReference type="Gene3D" id="4.10.1000.10">
    <property type="entry name" value="Zinc finger, CCCH-type"/>
    <property type="match status" value="1"/>
</dbReference>
<dbReference type="Gene3D" id="3.30.1370.210">
    <property type="match status" value="1"/>
</dbReference>
<feature type="domain" description="C3H1-type" evidence="3">
    <location>
        <begin position="344"/>
        <end position="371"/>
    </location>
</feature>
<comment type="caution">
    <text evidence="4">The sequence shown here is derived from an EMBL/GenBank/DDBJ whole genome shotgun (WGS) entry which is preliminary data.</text>
</comment>
<feature type="non-terminal residue" evidence="4">
    <location>
        <position position="1229"/>
    </location>
</feature>
<name>A0AA38FQK7_TAXCH</name>
<feature type="region of interest" description="Disordered" evidence="2">
    <location>
        <begin position="570"/>
        <end position="598"/>
    </location>
</feature>
<feature type="region of interest" description="Disordered" evidence="2">
    <location>
        <begin position="472"/>
        <end position="504"/>
    </location>
</feature>
<evidence type="ECO:0000313" key="4">
    <source>
        <dbReference type="EMBL" id="KAH9308174.1"/>
    </source>
</evidence>
<sequence length="1229" mass="137246">MNSVSANLCYDDECKEEWRTLNETGMIEANKKEYDRMEELGVFDEYRDVVDRLDNQLWAKIRMHTGLSKHFGIDICVKQGKCLEPAFEVPCVEEVCPVPPSPKQLHDSLTIDKLEVKSYTTLKIDPPIATTGVAESEVMETSAVDVRSETVKLDDNKSGESLVRDDMDSHKLEAITHCNHAKIINKSLYSQKNRDRLVSSNNNIPLEPDTMKSNVTLETDGGKPGVTLAPDNLKSERCLHGKPEGELEKVDKYGRLMRRENSDSESDGVPPTAKVRRDPSWSRSPSPGYDRWRKKSYSRSPRRKSRWSRSRSRSPKRRRSRSRTPLHDSRRGGDPRYDRLSRGRGMPPPCNDFGKGRCYRGASCKFLHQDITGDSVGRWSGGGRVKGRLDNRQDMAKSVGSKDSFLSGELEKPKSISPERFFDGHDNHSFGERQSQELYRQNDGSPATCFNFSKGRCYRGASCRYLHSETTTDPGGRWDGAGKGRERLENRQDSTKSFGGRDSFRVGELEREENISPHRSRDDHYRHNFRERRSQEVDRLHGRSVPACIFFAKGKCQKGLSCKFLHEDTSGQNVGGRGRERSNSRADLEESFGNSRISGIAEMDRKTNIRIERTSDGQDRWDPLKHKTQEAYIHNDSFANTGIKPQFSSPGREKSQPQREELQACSMPTADAPYLYDHRENVEHQFMPAKKLRTKSASWDNVDAQPYPHDDSSAESIKAKIKPDNPVIDLCLQASQKKDPKFQTEHTHSNEGLHLTPLEPLPRDLPSQQHHAVMGFSLYSGQPLGSGGSSLSQHDTMRGMSSQHLKVESSIVPLPPGYPVNTSYACPHSGITGFSTPYQHSTIATKPTLAPQPPLEHGKFVEEVEHGANVPIENSSYIYPHSGIEGGSMPHQHSSIATKPILAPQPPLEHSKFVQGVEHGANVPIDSTSVVQRPIYPQTSLEPVLPHVSSTGHEVFMPKPATMPPLASENISGQTSSAPFVLFGEQITSLFSRGVVPLSLGLSALNHPPKDISGRGDQHNPVSDTIDNLSEARDFLNKVPESAKVHDVKGAVLEPDKIPLLDSVSLVNKDSHAKSSSPSKVQDIAENEKHKDATESSMVETESHQAVTKDMHAGINVLENGSPAHQGKNWSPGGADIDTEQAHAQDESKKSKEIRMIKQFRAVLAEFVKEELKPTWREGHMSKEAFKTIVKKVVDKVAGSFQSHQIPKTQERIDHYLASSRPKLTKLVQ</sequence>
<organism evidence="4 5">
    <name type="scientific">Taxus chinensis</name>
    <name type="common">Chinese yew</name>
    <name type="synonym">Taxus wallichiana var. chinensis</name>
    <dbReference type="NCBI Taxonomy" id="29808"/>
    <lineage>
        <taxon>Eukaryota</taxon>
        <taxon>Viridiplantae</taxon>
        <taxon>Streptophyta</taxon>
        <taxon>Embryophyta</taxon>
        <taxon>Tracheophyta</taxon>
        <taxon>Spermatophyta</taxon>
        <taxon>Pinopsida</taxon>
        <taxon>Pinidae</taxon>
        <taxon>Conifers II</taxon>
        <taxon>Cupressales</taxon>
        <taxon>Taxaceae</taxon>
        <taxon>Taxus</taxon>
    </lineage>
</organism>
<gene>
    <name evidence="4" type="ORF">KI387_036085</name>
</gene>
<evidence type="ECO:0000256" key="2">
    <source>
        <dbReference type="SAM" id="MobiDB-lite"/>
    </source>
</evidence>
<dbReference type="InterPro" id="IPR052650">
    <property type="entry name" value="Zinc_finger_CCCH"/>
</dbReference>
<feature type="domain" description="C3H1-type" evidence="3">
    <location>
        <begin position="443"/>
        <end position="470"/>
    </location>
</feature>
<feature type="domain" description="C3H1-type" evidence="3">
    <location>
        <begin position="542"/>
        <end position="569"/>
    </location>
</feature>
<dbReference type="EMBL" id="JAHRHJ020000007">
    <property type="protein sequence ID" value="KAH9308174.1"/>
    <property type="molecule type" value="Genomic_DNA"/>
</dbReference>
<feature type="zinc finger region" description="C3H1-type" evidence="1">
    <location>
        <begin position="542"/>
        <end position="569"/>
    </location>
</feature>
<reference evidence="4 5" key="1">
    <citation type="journal article" date="2021" name="Nat. Plants">
        <title>The Taxus genome provides insights into paclitaxel biosynthesis.</title>
        <authorList>
            <person name="Xiong X."/>
            <person name="Gou J."/>
            <person name="Liao Q."/>
            <person name="Li Y."/>
            <person name="Zhou Q."/>
            <person name="Bi G."/>
            <person name="Li C."/>
            <person name="Du R."/>
            <person name="Wang X."/>
            <person name="Sun T."/>
            <person name="Guo L."/>
            <person name="Liang H."/>
            <person name="Lu P."/>
            <person name="Wu Y."/>
            <person name="Zhang Z."/>
            <person name="Ro D.K."/>
            <person name="Shang Y."/>
            <person name="Huang S."/>
            <person name="Yan J."/>
        </authorList>
    </citation>
    <scope>NUCLEOTIDE SEQUENCE [LARGE SCALE GENOMIC DNA]</scope>
    <source>
        <strain evidence="4">Ta-2019</strain>
    </source>
</reference>
<feature type="zinc finger region" description="C3H1-type" evidence="1">
    <location>
        <begin position="344"/>
        <end position="371"/>
    </location>
</feature>
<keyword evidence="1" id="KW-0479">Metal-binding</keyword>
<feature type="compositionally biased region" description="Basic and acidic residues" evidence="2">
    <location>
        <begin position="577"/>
        <end position="588"/>
    </location>
</feature>
<feature type="compositionally biased region" description="Basic and acidic residues" evidence="2">
    <location>
        <begin position="325"/>
        <end position="341"/>
    </location>
</feature>
<feature type="region of interest" description="Disordered" evidence="2">
    <location>
        <begin position="736"/>
        <end position="766"/>
    </location>
</feature>
<dbReference type="PANTHER" id="PTHR36886:SF3">
    <property type="entry name" value="PROTEIN FRIGIDA-ESSENTIAL 1"/>
    <property type="match status" value="1"/>
</dbReference>
<feature type="region of interest" description="Disordered" evidence="2">
    <location>
        <begin position="1118"/>
        <end position="1151"/>
    </location>
</feature>
<feature type="compositionally biased region" description="Basic and acidic residues" evidence="2">
    <location>
        <begin position="1140"/>
        <end position="1151"/>
    </location>
</feature>
<feature type="region of interest" description="Disordered" evidence="2">
    <location>
        <begin position="1069"/>
        <end position="1102"/>
    </location>
</feature>
<keyword evidence="5" id="KW-1185">Reference proteome</keyword>
<dbReference type="PANTHER" id="PTHR36886">
    <property type="entry name" value="PROTEIN FRIGIDA-ESSENTIAL 1"/>
    <property type="match status" value="1"/>
</dbReference>
<feature type="compositionally biased region" description="Basic and acidic residues" evidence="2">
    <location>
        <begin position="651"/>
        <end position="661"/>
    </location>
</feature>
<feature type="compositionally biased region" description="Basic and acidic residues" evidence="2">
    <location>
        <begin position="736"/>
        <end position="751"/>
    </location>
</feature>
<dbReference type="InterPro" id="IPR000571">
    <property type="entry name" value="Znf_CCCH"/>
</dbReference>
<feature type="region of interest" description="Disordered" evidence="2">
    <location>
        <begin position="199"/>
        <end position="352"/>
    </location>
</feature>
<evidence type="ECO:0000313" key="5">
    <source>
        <dbReference type="Proteomes" id="UP000824469"/>
    </source>
</evidence>
<dbReference type="Proteomes" id="UP000824469">
    <property type="component" value="Unassembled WGS sequence"/>
</dbReference>
<dbReference type="OMA" id="NYAPQFG"/>
<feature type="region of interest" description="Disordered" evidence="2">
    <location>
        <begin position="384"/>
        <end position="432"/>
    </location>
</feature>
<keyword evidence="1" id="KW-0862">Zinc</keyword>
<protein>
    <recommendedName>
        <fullName evidence="3">C3H1-type domain-containing protein</fullName>
    </recommendedName>
</protein>
<keyword evidence="1" id="KW-0863">Zinc-finger</keyword>
<feature type="compositionally biased region" description="Basic and acidic residues" evidence="2">
    <location>
        <begin position="420"/>
        <end position="432"/>
    </location>
</feature>
<dbReference type="SMART" id="SM00356">
    <property type="entry name" value="ZnF_C3H1"/>
    <property type="match status" value="3"/>
</dbReference>
<evidence type="ECO:0000259" key="3">
    <source>
        <dbReference type="PROSITE" id="PS50103"/>
    </source>
</evidence>
<dbReference type="GO" id="GO:0008270">
    <property type="term" value="F:zinc ion binding"/>
    <property type="evidence" value="ECO:0007669"/>
    <property type="project" value="UniProtKB-KW"/>
</dbReference>
<feature type="compositionally biased region" description="Basic residues" evidence="2">
    <location>
        <begin position="292"/>
        <end position="324"/>
    </location>
</feature>
<feature type="region of interest" description="Disordered" evidence="2">
    <location>
        <begin position="640"/>
        <end position="661"/>
    </location>
</feature>
<dbReference type="Pfam" id="PF00642">
    <property type="entry name" value="zf-CCCH"/>
    <property type="match status" value="1"/>
</dbReference>
<dbReference type="PROSITE" id="PS50103">
    <property type="entry name" value="ZF_C3H1"/>
    <property type="match status" value="3"/>
</dbReference>